<name>A0A497EXI0_9CREN</name>
<comment type="caution">
    <text evidence="5">The sequence shown here is derived from an EMBL/GenBank/DDBJ whole genome shotgun (WGS) entry which is preliminary data.</text>
</comment>
<feature type="domain" description="DUF357" evidence="4">
    <location>
        <begin position="12"/>
        <end position="79"/>
    </location>
</feature>
<dbReference type="InterPro" id="IPR014729">
    <property type="entry name" value="Rossmann-like_a/b/a_fold"/>
</dbReference>
<sequence>MSREATAEKVARYLNNLNNVLNQIKEKGVEQEDVKGIVDLADRYLSDAKYYLKMGDLFTSLVCVVYAEGLLDSLRFLGKLKYNWQFEVPEAKGKKVVIAGTFDIIHPGHLWFIKKASEYGKLTVVVARDESVKRFKGHLPIVPEDQRLMVVKGLKYVDDAVLGHPGEDILKIMEILKPDILVLGPDQSFVSEKELEEKLKSRGLNTRVIRVKEKYTNCKFFKTSDIIKEIRRRANLNKI</sequence>
<proteinExistence type="predicted"/>
<evidence type="ECO:0000313" key="6">
    <source>
        <dbReference type="Proteomes" id="UP000268446"/>
    </source>
</evidence>
<dbReference type="InterPro" id="IPR004821">
    <property type="entry name" value="Cyt_trans-like"/>
</dbReference>
<dbReference type="Gene3D" id="1.20.1270.90">
    <property type="entry name" value="AF1782-like"/>
    <property type="match status" value="1"/>
</dbReference>
<feature type="domain" description="Cytidyltransferase-like" evidence="3">
    <location>
        <begin position="98"/>
        <end position="228"/>
    </location>
</feature>
<dbReference type="Pfam" id="PF01467">
    <property type="entry name" value="CTP_transf_like"/>
    <property type="match status" value="1"/>
</dbReference>
<dbReference type="InterPro" id="IPR050385">
    <property type="entry name" value="Archaeal_FAD_synthase"/>
</dbReference>
<dbReference type="Gene3D" id="3.40.50.620">
    <property type="entry name" value="HUPs"/>
    <property type="match status" value="1"/>
</dbReference>
<keyword evidence="1" id="KW-0808">Transferase</keyword>
<protein>
    <submittedName>
        <fullName evidence="5">DUF357 domain-containing protein</fullName>
    </submittedName>
</protein>
<dbReference type="PANTHER" id="PTHR43793">
    <property type="entry name" value="FAD SYNTHASE"/>
    <property type="match status" value="1"/>
</dbReference>
<evidence type="ECO:0000256" key="2">
    <source>
        <dbReference type="ARBA" id="ARBA00022695"/>
    </source>
</evidence>
<evidence type="ECO:0000313" key="5">
    <source>
        <dbReference type="EMBL" id="RLE51711.1"/>
    </source>
</evidence>
<dbReference type="SUPFAM" id="SSF52374">
    <property type="entry name" value="Nucleotidylyl transferase"/>
    <property type="match status" value="1"/>
</dbReference>
<reference evidence="5 6" key="1">
    <citation type="submission" date="2018-06" db="EMBL/GenBank/DDBJ databases">
        <title>Extensive metabolic versatility and redundancy in microbially diverse, dynamic hydrothermal sediments.</title>
        <authorList>
            <person name="Dombrowski N."/>
            <person name="Teske A."/>
            <person name="Baker B.J."/>
        </authorList>
    </citation>
    <scope>NUCLEOTIDE SEQUENCE [LARGE SCALE GENOMIC DNA]</scope>
    <source>
        <strain evidence="5">B29_G17</strain>
    </source>
</reference>
<dbReference type="GO" id="GO:0016779">
    <property type="term" value="F:nucleotidyltransferase activity"/>
    <property type="evidence" value="ECO:0007669"/>
    <property type="project" value="UniProtKB-KW"/>
</dbReference>
<gene>
    <name evidence="5" type="ORF">DRJ20_01585</name>
</gene>
<dbReference type="SUPFAM" id="SSF158372">
    <property type="entry name" value="AF1782-like"/>
    <property type="match status" value="1"/>
</dbReference>
<dbReference type="EMBL" id="QMQZ01000035">
    <property type="protein sequence ID" value="RLE51711.1"/>
    <property type="molecule type" value="Genomic_DNA"/>
</dbReference>
<dbReference type="PANTHER" id="PTHR43793:SF1">
    <property type="entry name" value="FAD SYNTHASE"/>
    <property type="match status" value="1"/>
</dbReference>
<dbReference type="Proteomes" id="UP000268446">
    <property type="component" value="Unassembled WGS sequence"/>
</dbReference>
<dbReference type="InterPro" id="IPR036809">
    <property type="entry name" value="AF1782-like_sf"/>
</dbReference>
<dbReference type="AlphaFoldDB" id="A0A497EXI0"/>
<dbReference type="Pfam" id="PF04010">
    <property type="entry name" value="DUF357"/>
    <property type="match status" value="1"/>
</dbReference>
<organism evidence="5 6">
    <name type="scientific">Thermoproteota archaeon</name>
    <dbReference type="NCBI Taxonomy" id="2056631"/>
    <lineage>
        <taxon>Archaea</taxon>
        <taxon>Thermoproteota</taxon>
    </lineage>
</organism>
<dbReference type="NCBIfam" id="TIGR00125">
    <property type="entry name" value="cyt_tran_rel"/>
    <property type="match status" value="1"/>
</dbReference>
<accession>A0A497EXI0</accession>
<evidence type="ECO:0000259" key="4">
    <source>
        <dbReference type="Pfam" id="PF04010"/>
    </source>
</evidence>
<dbReference type="InterPro" id="IPR023140">
    <property type="entry name" value="DUF357"/>
</dbReference>
<evidence type="ECO:0000259" key="3">
    <source>
        <dbReference type="Pfam" id="PF01467"/>
    </source>
</evidence>
<evidence type="ECO:0000256" key="1">
    <source>
        <dbReference type="ARBA" id="ARBA00022679"/>
    </source>
</evidence>
<keyword evidence="2" id="KW-0548">Nucleotidyltransferase</keyword>